<dbReference type="PANTHER" id="PTHR35579">
    <property type="entry name" value="CRISPR SYSTEM CMS ENDORIBONUCLEASE CSM3"/>
    <property type="match status" value="1"/>
</dbReference>
<dbReference type="Proteomes" id="UP000196803">
    <property type="component" value="Unassembled WGS sequence"/>
</dbReference>
<dbReference type="EMBL" id="FXXC01000001">
    <property type="protein sequence ID" value="SMR90904.1"/>
    <property type="molecule type" value="Genomic_DNA"/>
</dbReference>
<comment type="caution">
    <text evidence="3">The sequence shown here is derived from an EMBL/GenBank/DDBJ whole genome shotgun (WGS) entry which is preliminary data.</text>
</comment>
<evidence type="ECO:0000259" key="2">
    <source>
        <dbReference type="Pfam" id="PF03787"/>
    </source>
</evidence>
<dbReference type="GeneID" id="31771511"/>
<gene>
    <name evidence="3" type="ORF">SAMN05216240_0121</name>
</gene>
<dbReference type="CDD" id="cd09726">
    <property type="entry name" value="RAMP_I_III"/>
    <property type="match status" value="1"/>
</dbReference>
<sequence>MNSIKIFLKTLSYTLVGCGESKGMVDNDIVYDSLGLPYIPSRRIKGLFKESATEVCEMLGISIELVDSLFGRDGFNPAKIYIDNLYVTNYKEIKREIEKLKEEEYYKHFLYPEKIISCYTVERYQTAIDAENGTAKENSLRTSRVLKPNIEFEGAIFELKPLSEKEKALLYLASINLRRIGTLRNRGFGQVRCWIEGIDFKNVVEAIEKLKCEEESFSEVNKSIKEFKCTGTEDRTLAKLVYTIKTLSPIVIASPRGEQNTVYTKTYIPALTVKGLIVNQFIRLMDLGENAHQNDYFYKMFLKGEIIFTPAYPAKENRIFEPIPLCLQPEKGSEPDVLYNLFDPTNESRNTKPMKKFWYFTEDKVDNGNCVYELYEPETIFYFHNSRDRQKGHSVGEGIFYYEAIDSEQEFKGEIVGPRNYLLQLKELIGSFEGFIGRSKTAQYGLVKFDFGEIKDIETQEDIDDEYIIYALSPIIVYNCYGFTEPSERVLKSYLAKILECKEEDIEIMSSAAKVERLENFVGVWKMKSSSEIAYAAGSCFRIKLRCQIRDFKDKINEILINGIGEKTQNGYGRVKIYFDLAKKYQKRDSKEEHKEKVIINKSVNLIEDIVKSDLFMWAKIKGFEKAREFDKKKEISSHLIGRLENLLSDSKNLDTWKKGLSKFSDKQAGKKLKKVRLWDELFDENSKVDITVKLYNSLAEERDFNKYFHKSIFGNLKWNIEQDTDFLWEFFKAYWLSFLRYLRLFKKREEEVNVQN</sequence>
<dbReference type="InterPro" id="IPR005537">
    <property type="entry name" value="RAMP_III_fam"/>
</dbReference>
<feature type="domain" description="CRISPR type III-associated protein" evidence="2">
    <location>
        <begin position="243"/>
        <end position="448"/>
    </location>
</feature>
<dbReference type="RefSeq" id="WP_015906770.1">
    <property type="nucleotide sequence ID" value="NZ_FUZJ01000001.1"/>
</dbReference>
<keyword evidence="1" id="KW-0051">Antiviral defense</keyword>
<evidence type="ECO:0000256" key="1">
    <source>
        <dbReference type="ARBA" id="ARBA00023118"/>
    </source>
</evidence>
<dbReference type="Pfam" id="PF03787">
    <property type="entry name" value="RAMPs"/>
    <property type="match status" value="2"/>
</dbReference>
<reference evidence="3 4" key="1">
    <citation type="submission" date="2017-05" db="EMBL/GenBank/DDBJ databases">
        <authorList>
            <person name="Varghese N."/>
            <person name="Submissions S."/>
        </authorList>
    </citation>
    <scope>NUCLEOTIDE SEQUENCE [LARGE SCALE GENOMIC DNA]</scope>
    <source>
        <strain evidence="3 4">MACB1020</strain>
    </source>
</reference>
<proteinExistence type="predicted"/>
<dbReference type="InterPro" id="IPR052216">
    <property type="entry name" value="CRISPR_Csm3_endoribonuclease"/>
</dbReference>
<name>A0ABY1S4U6_CALBS</name>
<evidence type="ECO:0000313" key="4">
    <source>
        <dbReference type="Proteomes" id="UP000196803"/>
    </source>
</evidence>
<dbReference type="PANTHER" id="PTHR35579:SF3">
    <property type="entry name" value="CRISPR SYSTEM CMS ENDORIBONUCLEASE CSM3"/>
    <property type="match status" value="1"/>
</dbReference>
<protein>
    <submittedName>
        <fullName evidence="3">CRISPR-associated protein Csx10</fullName>
    </submittedName>
</protein>
<keyword evidence="4" id="KW-1185">Reference proteome</keyword>
<organism evidence="3 4">
    <name type="scientific">Caldicellulosiruptor bescii</name>
    <name type="common">Anaerocellum thermophilum</name>
    <dbReference type="NCBI Taxonomy" id="31899"/>
    <lineage>
        <taxon>Bacteria</taxon>
        <taxon>Bacillati</taxon>
        <taxon>Bacillota</taxon>
        <taxon>Bacillota incertae sedis</taxon>
        <taxon>Caldicellulosiruptorales</taxon>
        <taxon>Caldicellulosiruptoraceae</taxon>
        <taxon>Caldicellulosiruptor</taxon>
    </lineage>
</organism>
<feature type="domain" description="CRISPR type III-associated protein" evidence="2">
    <location>
        <begin position="8"/>
        <end position="192"/>
    </location>
</feature>
<evidence type="ECO:0000313" key="3">
    <source>
        <dbReference type="EMBL" id="SMR90904.1"/>
    </source>
</evidence>
<accession>A0ABY1S4U6</accession>